<dbReference type="STRING" id="695850.A0A067BPV1"/>
<dbReference type="OrthoDB" id="340346at2759"/>
<gene>
    <name evidence="2" type="ORF">SPRG_10606</name>
    <name evidence="1" type="ORF">SPRG_18108</name>
</gene>
<dbReference type="GeneID" id="24139634"/>
<dbReference type="RefSeq" id="XP_012205122.1">
    <property type="nucleotide sequence ID" value="XM_012349732.1"/>
</dbReference>
<sequence length="84" mass="9495">MDDFFFEKEAECCFDRDGDVNPSDLERLHVEEDMAEIPRADWLLKTGLKQQKVSVLASIPTILAANNSRENLTLLLDDIKAIAT</sequence>
<evidence type="ECO:0000313" key="1">
    <source>
        <dbReference type="EMBL" id="KDO16361.1"/>
    </source>
</evidence>
<evidence type="ECO:0000313" key="2">
    <source>
        <dbReference type="EMBL" id="KDO24178.1"/>
    </source>
</evidence>
<dbReference type="VEuPathDB" id="FungiDB:SPRG_18108"/>
<dbReference type="Proteomes" id="UP000030745">
    <property type="component" value="Unassembled WGS sequence"/>
</dbReference>
<evidence type="ECO:0000313" key="3">
    <source>
        <dbReference type="Proteomes" id="UP000030745"/>
    </source>
</evidence>
<accession>A0A067BPV1</accession>
<dbReference type="EMBL" id="KK584167">
    <property type="protein sequence ID" value="KDO16361.1"/>
    <property type="molecule type" value="Genomic_DNA"/>
</dbReference>
<dbReference type="GeneID" id="24132707"/>
<name>A0A067BPV1_SAPPC</name>
<dbReference type="EMBL" id="KK583245">
    <property type="protein sequence ID" value="KDO24178.1"/>
    <property type="molecule type" value="Genomic_DNA"/>
</dbReference>
<dbReference type="KEGG" id="spar:SPRG_10606"/>
<organism evidence="1 3">
    <name type="scientific">Saprolegnia parasitica (strain CBS 223.65)</name>
    <dbReference type="NCBI Taxonomy" id="695850"/>
    <lineage>
        <taxon>Eukaryota</taxon>
        <taxon>Sar</taxon>
        <taxon>Stramenopiles</taxon>
        <taxon>Oomycota</taxon>
        <taxon>Saprolegniomycetes</taxon>
        <taxon>Saprolegniales</taxon>
        <taxon>Saprolegniaceae</taxon>
        <taxon>Saprolegnia</taxon>
    </lineage>
</organism>
<keyword evidence="3" id="KW-1185">Reference proteome</keyword>
<proteinExistence type="predicted"/>
<dbReference type="VEuPathDB" id="FungiDB:SPRG_10606"/>
<dbReference type="KEGG" id="spar:SPRG_18108"/>
<dbReference type="AlphaFoldDB" id="A0A067BPV1"/>
<protein>
    <submittedName>
        <fullName evidence="1">Uncharacterized protein</fullName>
    </submittedName>
</protein>
<dbReference type="RefSeq" id="XP_012212930.1">
    <property type="nucleotide sequence ID" value="XM_012357540.1"/>
</dbReference>
<reference evidence="1 3" key="1">
    <citation type="journal article" date="2013" name="PLoS Genet.">
        <title>Distinctive expansion of potential virulence genes in the genome of the oomycete fish pathogen Saprolegnia parasitica.</title>
        <authorList>
            <person name="Jiang R.H."/>
            <person name="de Bruijn I."/>
            <person name="Haas B.J."/>
            <person name="Belmonte R."/>
            <person name="Lobach L."/>
            <person name="Christie J."/>
            <person name="van den Ackerveken G."/>
            <person name="Bottin A."/>
            <person name="Bulone V."/>
            <person name="Diaz-Moreno S.M."/>
            <person name="Dumas B."/>
            <person name="Fan L."/>
            <person name="Gaulin E."/>
            <person name="Govers F."/>
            <person name="Grenville-Briggs L.J."/>
            <person name="Horner N.R."/>
            <person name="Levin J.Z."/>
            <person name="Mammella M."/>
            <person name="Meijer H.J."/>
            <person name="Morris P."/>
            <person name="Nusbaum C."/>
            <person name="Oome S."/>
            <person name="Phillips A.J."/>
            <person name="van Rooyen D."/>
            <person name="Rzeszutek E."/>
            <person name="Saraiva M."/>
            <person name="Secombes C.J."/>
            <person name="Seidl M.F."/>
            <person name="Snel B."/>
            <person name="Stassen J.H."/>
            <person name="Sykes S."/>
            <person name="Tripathy S."/>
            <person name="van den Berg H."/>
            <person name="Vega-Arreguin J.C."/>
            <person name="Wawra S."/>
            <person name="Young S.K."/>
            <person name="Zeng Q."/>
            <person name="Dieguez-Uribeondo J."/>
            <person name="Russ C."/>
            <person name="Tyler B.M."/>
            <person name="van West P."/>
        </authorList>
    </citation>
    <scope>NUCLEOTIDE SEQUENCE [LARGE SCALE GENOMIC DNA]</scope>
    <source>
        <strain evidence="1 3">CBS 223.65</strain>
    </source>
</reference>